<accession>A0AAN4PE83</accession>
<comment type="caution">
    <text evidence="1">The sequence shown here is derived from an EMBL/GenBank/DDBJ whole genome shotgun (WGS) entry which is preliminary data.</text>
</comment>
<name>A0AAN4PE83_ASPLE</name>
<dbReference type="SUPFAM" id="SSF48403">
    <property type="entry name" value="Ankyrin repeat"/>
    <property type="match status" value="1"/>
</dbReference>
<evidence type="ECO:0000313" key="2">
    <source>
        <dbReference type="Proteomes" id="UP000051487"/>
    </source>
</evidence>
<protein>
    <submittedName>
        <fullName evidence="1">Uncharacterized protein</fullName>
    </submittedName>
</protein>
<gene>
    <name evidence="1" type="ORF">ALT_2390</name>
</gene>
<dbReference type="Gene3D" id="1.25.40.20">
    <property type="entry name" value="Ankyrin repeat-containing domain"/>
    <property type="match status" value="1"/>
</dbReference>
<proteinExistence type="predicted"/>
<dbReference type="InterPro" id="IPR036770">
    <property type="entry name" value="Ankyrin_rpt-contain_sf"/>
</dbReference>
<reference evidence="1 2" key="1">
    <citation type="submission" date="2015-11" db="EMBL/GenBank/DDBJ databases">
        <title>Aspergillus lentulus strain IFM 54703T.</title>
        <authorList>
            <person name="Kusuya Y."/>
            <person name="Sakai K."/>
            <person name="Kamei K."/>
            <person name="Takahashi H."/>
            <person name="Yaguchi T."/>
        </authorList>
    </citation>
    <scope>NUCLEOTIDE SEQUENCE [LARGE SCALE GENOMIC DNA]</scope>
    <source>
        <strain evidence="1 2">IFM 54703</strain>
    </source>
</reference>
<organism evidence="1 2">
    <name type="scientific">Aspergillus lentulus</name>
    <dbReference type="NCBI Taxonomy" id="293939"/>
    <lineage>
        <taxon>Eukaryota</taxon>
        <taxon>Fungi</taxon>
        <taxon>Dikarya</taxon>
        <taxon>Ascomycota</taxon>
        <taxon>Pezizomycotina</taxon>
        <taxon>Eurotiomycetes</taxon>
        <taxon>Eurotiomycetidae</taxon>
        <taxon>Eurotiales</taxon>
        <taxon>Aspergillaceae</taxon>
        <taxon>Aspergillus</taxon>
        <taxon>Aspergillus subgen. Fumigati</taxon>
    </lineage>
</organism>
<sequence>MPLIFAKQPVTGLYADAAGTVKILLDTGAVDPNARPDYADLTNTAGVKQCWASSDKSSQPPEIYGDPDEWYHLHLALTYSRFESDPHEQKRNMARMATAAYITSFAKESLSSWYLSFCGHVDIGHRDTQGRTVLLSACRSAMGADAASDGGHGDLFPRKPWVESNITHSVSRTTTERSKELPGDALHHLLEASHQLRSENEPPVIRASLVYVANNYGSLVNQPDNAGVYPFIAALSPTGADPLVRDPRGNTALHYLALSWLDDFGVRGEEQRCLCGLLLGRSVGPNARNVDGQSALELCITAFDTDRYRNREEKWLLSLLSKGLDPMARNATGDTAIDVAMAHE</sequence>
<dbReference type="Proteomes" id="UP000051487">
    <property type="component" value="Unassembled WGS sequence"/>
</dbReference>
<dbReference type="EMBL" id="BCLY01000004">
    <property type="protein sequence ID" value="GAQ05069.1"/>
    <property type="molecule type" value="Genomic_DNA"/>
</dbReference>
<evidence type="ECO:0000313" key="1">
    <source>
        <dbReference type="EMBL" id="GAQ05069.1"/>
    </source>
</evidence>
<dbReference type="AlphaFoldDB" id="A0AAN4PE83"/>